<dbReference type="PANTHER" id="PTHR21257:SF55">
    <property type="entry name" value="DELTA(14)-STEROL REDUCTASE LBR"/>
    <property type="match status" value="1"/>
</dbReference>
<dbReference type="GO" id="GO:0003677">
    <property type="term" value="F:DNA binding"/>
    <property type="evidence" value="ECO:0007669"/>
    <property type="project" value="UniProtKB-KW"/>
</dbReference>
<dbReference type="FunFam" id="2.30.30.140:FF:000058">
    <property type="entry name" value="Lamin B receptor"/>
    <property type="match status" value="1"/>
</dbReference>
<dbReference type="PROSITE" id="PS01018">
    <property type="entry name" value="STEROL_REDUCT_2"/>
    <property type="match status" value="1"/>
</dbReference>
<evidence type="ECO:0000256" key="5">
    <source>
        <dbReference type="ARBA" id="ARBA00012413"/>
    </source>
</evidence>
<dbReference type="PROSITE" id="PS01017">
    <property type="entry name" value="STEROL_REDUCT_1"/>
    <property type="match status" value="1"/>
</dbReference>
<feature type="compositionally biased region" description="Basic and acidic residues" evidence="34">
    <location>
        <begin position="105"/>
        <end position="117"/>
    </location>
</feature>
<evidence type="ECO:0000256" key="20">
    <source>
        <dbReference type="ARBA" id="ARBA00023136"/>
    </source>
</evidence>
<evidence type="ECO:0000256" key="15">
    <source>
        <dbReference type="ARBA" id="ARBA00022989"/>
    </source>
</evidence>
<dbReference type="EC" id="1.3.1.70" evidence="5"/>
<feature type="transmembrane region" description="Helical" evidence="33">
    <location>
        <begin position="291"/>
        <end position="309"/>
    </location>
</feature>
<reference evidence="36" key="3">
    <citation type="submission" date="2025-09" db="UniProtKB">
        <authorList>
            <consortium name="Ensembl"/>
        </authorList>
    </citation>
    <scope>IDENTIFICATION</scope>
</reference>
<feature type="domain" description="Tudor" evidence="35">
    <location>
        <begin position="6"/>
        <end position="64"/>
    </location>
</feature>
<feature type="transmembrane region" description="Helical" evidence="33">
    <location>
        <begin position="439"/>
        <end position="460"/>
    </location>
</feature>
<evidence type="ECO:0000256" key="24">
    <source>
        <dbReference type="ARBA" id="ARBA00023242"/>
    </source>
</evidence>
<dbReference type="InterPro" id="IPR001171">
    <property type="entry name" value="ERG24_DHCR-like"/>
</dbReference>
<evidence type="ECO:0000256" key="34">
    <source>
        <dbReference type="SAM" id="MobiDB-lite"/>
    </source>
</evidence>
<keyword evidence="9 33" id="KW-0153">Cholesterol metabolism</keyword>
<keyword evidence="7" id="KW-0963">Cytoplasm</keyword>
<feature type="region of interest" description="Disordered" evidence="34">
    <location>
        <begin position="54"/>
        <end position="196"/>
    </location>
</feature>
<evidence type="ECO:0000256" key="25">
    <source>
        <dbReference type="ARBA" id="ARBA00029624"/>
    </source>
</evidence>
<keyword evidence="23 33" id="KW-0753">Steroid metabolism</keyword>
<name>A0A4W5QAN5_9TELE</name>
<keyword evidence="8 33" id="KW-0444">Lipid biosynthesis</keyword>
<dbReference type="GO" id="GO:0006695">
    <property type="term" value="P:cholesterol biosynthetic process"/>
    <property type="evidence" value="ECO:0007669"/>
    <property type="project" value="UniProtKB-UniRule"/>
</dbReference>
<dbReference type="SMART" id="SM00333">
    <property type="entry name" value="TUDOR"/>
    <property type="match status" value="1"/>
</dbReference>
<keyword evidence="14 33" id="KW-0752">Steroid biosynthesis</keyword>
<accession>A0A4W5QAN5</accession>
<feature type="transmembrane region" description="Helical" evidence="33">
    <location>
        <begin position="248"/>
        <end position="270"/>
    </location>
</feature>
<keyword evidence="15 33" id="KW-1133">Transmembrane helix</keyword>
<dbReference type="STRING" id="62062.ENSHHUP00000074336"/>
<comment type="catalytic activity">
    <reaction evidence="32">
        <text>4,4-dimethyl-5alpha-cholesta-8,24-dien-3beta-ol + NADP(+) = 4,4-dimethyl-5alpha-cholesta-8,14,24-trien-3beta-ol + NADPH + H(+)</text>
        <dbReference type="Rhea" id="RHEA:18561"/>
        <dbReference type="ChEBI" id="CHEBI:15378"/>
        <dbReference type="ChEBI" id="CHEBI:17813"/>
        <dbReference type="ChEBI" id="CHEBI:18364"/>
        <dbReference type="ChEBI" id="CHEBI:57783"/>
        <dbReference type="ChEBI" id="CHEBI:58349"/>
        <dbReference type="EC" id="1.3.1.70"/>
    </reaction>
</comment>
<reference evidence="36" key="2">
    <citation type="submission" date="2025-08" db="UniProtKB">
        <authorList>
            <consortium name="Ensembl"/>
        </authorList>
    </citation>
    <scope>IDENTIFICATION</scope>
</reference>
<comment type="pathway">
    <text evidence="3 33">Steroid biosynthesis; cholesterol biosynthesis.</text>
</comment>
<evidence type="ECO:0000256" key="21">
    <source>
        <dbReference type="ARBA" id="ARBA00023166"/>
    </source>
</evidence>
<keyword evidence="12 33" id="KW-0152">Cholesterol biosynthesis</keyword>
<evidence type="ECO:0000256" key="32">
    <source>
        <dbReference type="ARBA" id="ARBA00049367"/>
    </source>
</evidence>
<dbReference type="GeneTree" id="ENSGT00390000000417"/>
<comment type="catalytic activity">
    <reaction evidence="30">
        <text>4,4-dimethyl-8,14-cholestadien-3beta-ol + NADPH + H(+) = 4,4-dimethyl-5alpha-cholest-8-en-3beta-ol + NADP(+)</text>
        <dbReference type="Rhea" id="RHEA:46812"/>
        <dbReference type="ChEBI" id="CHEBI:15378"/>
        <dbReference type="ChEBI" id="CHEBI:57783"/>
        <dbReference type="ChEBI" id="CHEBI:58349"/>
        <dbReference type="ChEBI" id="CHEBI:78904"/>
        <dbReference type="ChEBI" id="CHEBI:87044"/>
    </reaction>
</comment>
<keyword evidence="37" id="KW-1185">Reference proteome</keyword>
<dbReference type="GO" id="GO:0005789">
    <property type="term" value="C:endoplasmic reticulum membrane"/>
    <property type="evidence" value="ECO:0007669"/>
    <property type="project" value="UniProtKB-SubCell"/>
</dbReference>
<keyword evidence="16 33" id="KW-0560">Oxidoreductase</keyword>
<evidence type="ECO:0000256" key="18">
    <source>
        <dbReference type="ARBA" id="ARBA00023098"/>
    </source>
</evidence>
<dbReference type="Gene3D" id="1.20.120.1630">
    <property type="match status" value="1"/>
</dbReference>
<evidence type="ECO:0000256" key="3">
    <source>
        <dbReference type="ARBA" id="ARBA00004770"/>
    </source>
</evidence>
<keyword evidence="22" id="KW-0675">Receptor</keyword>
<sequence length="611" mass="69236">MRMPGIRFQSGDMVMGRWPGSSLFYEVKVLSYDAKIQLYTVIYKDGTELELREADMKKPTGFKPSRRSRSRSPSRRRSRSRSPARTTRRSSSRTTSGTFATETPAARKEPKMKEVLEIRLSPVARPVENNGHNKHENKDNDTADKVNEKPAEAEQENKVLESRYNLRRRKDDGDAKPAEQTEDKEKEAEQKPAAATASITTDLEFGGRLGVSCMMLFLPVAVLGLMVVCSQEDASLMSPPPLPALDSLLDPHVFGMVVLWFLFQALLYVLPVGKVVEGIPLKNGEWLKYRMNTLHAFVLTVAALGAAVHQGVDLRYIHSHFLQLAVSSLLFSVLLSVYLYVRSRWAPQDQLAPGGNSGSVIYDFFMGNELNPRIKGIDLKYFCELRPGLIGWLVINAAMALAEMKLHSLDYPSPAMILVNCFHLFYVLDAYWHEEAVLGYMDVTHAGFGFMLVFGDLMWVPFTFSLQSYYLVHHPNHLSLPWIVGIVTLNVIGFCIFRKANSQKNAFRRNPSDPTLSHLKTIPTATGKSLLVSGLWGLVRHPNYLGDLIMALAWSLPCGFTHILPYFYVIYLTTLLVHREARDEAQCRRKYGSAWDDYCREVRYRIIPRVY</sequence>
<evidence type="ECO:0000256" key="29">
    <source>
        <dbReference type="ARBA" id="ARBA00032210"/>
    </source>
</evidence>
<feature type="compositionally biased region" description="Basic residues" evidence="34">
    <location>
        <begin position="64"/>
        <end position="91"/>
    </location>
</feature>
<feature type="transmembrane region" description="Helical" evidence="33">
    <location>
        <begin position="414"/>
        <end position="432"/>
    </location>
</feature>
<dbReference type="Pfam" id="PF01222">
    <property type="entry name" value="ERG4_ERG24"/>
    <property type="match status" value="1"/>
</dbReference>
<evidence type="ECO:0000256" key="22">
    <source>
        <dbReference type="ARBA" id="ARBA00023170"/>
    </source>
</evidence>
<feature type="transmembrane region" description="Helical" evidence="33">
    <location>
        <begin position="551"/>
        <end position="572"/>
    </location>
</feature>
<proteinExistence type="inferred from homology"/>
<evidence type="ECO:0000256" key="28">
    <source>
        <dbReference type="ARBA" id="ARBA00031227"/>
    </source>
</evidence>
<organism evidence="36 37">
    <name type="scientific">Hucho hucho</name>
    <name type="common">huchen</name>
    <dbReference type="NCBI Taxonomy" id="62062"/>
    <lineage>
        <taxon>Eukaryota</taxon>
        <taxon>Metazoa</taxon>
        <taxon>Chordata</taxon>
        <taxon>Craniata</taxon>
        <taxon>Vertebrata</taxon>
        <taxon>Euteleostomi</taxon>
        <taxon>Actinopterygii</taxon>
        <taxon>Neopterygii</taxon>
        <taxon>Teleostei</taxon>
        <taxon>Protacanthopterygii</taxon>
        <taxon>Salmoniformes</taxon>
        <taxon>Salmonidae</taxon>
        <taxon>Salmoninae</taxon>
        <taxon>Hucho</taxon>
    </lineage>
</organism>
<evidence type="ECO:0000256" key="11">
    <source>
        <dbReference type="ARBA" id="ARBA00022692"/>
    </source>
</evidence>
<keyword evidence="24" id="KW-0539">Nucleus</keyword>
<feature type="transmembrane region" description="Helical" evidence="33">
    <location>
        <begin position="321"/>
        <end position="341"/>
    </location>
</feature>
<keyword evidence="13 33" id="KW-0256">Endoplasmic reticulum</keyword>
<evidence type="ECO:0000256" key="33">
    <source>
        <dbReference type="RuleBase" id="RU369120"/>
    </source>
</evidence>
<dbReference type="GO" id="GO:0005637">
    <property type="term" value="C:nuclear inner membrane"/>
    <property type="evidence" value="ECO:0007669"/>
    <property type="project" value="UniProtKB-SubCell"/>
</dbReference>
<protein>
    <recommendedName>
        <fullName evidence="6">Delta(14)-sterol reductase LBR</fullName>
        <ecNumber evidence="5">1.3.1.70</ecNumber>
    </recommendedName>
    <alternativeName>
        <fullName evidence="29">3-beta-hydroxysterol Delta (14)-reductase</fullName>
    </alternativeName>
    <alternativeName>
        <fullName evidence="26">C-14 sterol reductase</fullName>
    </alternativeName>
    <alternativeName>
        <fullName evidence="25">Integral nuclear envelope inner membrane protein</fullName>
    </alternativeName>
    <alternativeName>
        <fullName evidence="27">Lamin-B receptor</fullName>
    </alternativeName>
    <alternativeName>
        <fullName evidence="28">Sterol C14-reductase</fullName>
    </alternativeName>
</protein>
<comment type="caution">
    <text evidence="33">Lacks conserved residue(s) required for the propagation of feature annotation.</text>
</comment>
<dbReference type="AlphaFoldDB" id="A0A4W5QAN5"/>
<dbReference type="InterPro" id="IPR018083">
    <property type="entry name" value="Sterol_reductase_CS"/>
</dbReference>
<feature type="transmembrane region" description="Helical" evidence="33">
    <location>
        <begin position="209"/>
        <end position="228"/>
    </location>
</feature>
<comment type="subcellular location">
    <subcellularLocation>
        <location evidence="2">Cytoplasm</location>
    </subcellularLocation>
    <subcellularLocation>
        <location evidence="33">Endoplasmic reticulum membrane</location>
        <topology evidence="33">Multi-pass membrane protein</topology>
    </subcellularLocation>
    <subcellularLocation>
        <location evidence="1">Nucleus inner membrane</location>
        <topology evidence="1">Multi-pass membrane protein</topology>
    </subcellularLocation>
</comment>
<dbReference type="CDD" id="cd20381">
    <property type="entry name" value="Tudor_LBR"/>
    <property type="match status" value="1"/>
</dbReference>
<reference evidence="37" key="1">
    <citation type="submission" date="2018-06" db="EMBL/GenBank/DDBJ databases">
        <title>Genome assembly of Danube salmon.</title>
        <authorList>
            <person name="Macqueen D.J."/>
            <person name="Gundappa M.K."/>
        </authorList>
    </citation>
    <scope>NUCLEOTIDE SEQUENCE [LARGE SCALE GENOMIC DNA]</scope>
</reference>
<keyword evidence="20 33" id="KW-0472">Membrane</keyword>
<keyword evidence="17 33" id="KW-0756">Sterol biosynthesis</keyword>
<dbReference type="Proteomes" id="UP000314982">
    <property type="component" value="Unassembled WGS sequence"/>
</dbReference>
<comment type="catalytic activity">
    <reaction evidence="31">
        <text>5alpha-cholest-8,14-dien-3beta-ol + NADPH + H(+) = 5alpha-cholest-8-en-3beta-ol + NADP(+)</text>
        <dbReference type="Rhea" id="RHEA:46456"/>
        <dbReference type="ChEBI" id="CHEBI:15378"/>
        <dbReference type="ChEBI" id="CHEBI:16608"/>
        <dbReference type="ChEBI" id="CHEBI:57783"/>
        <dbReference type="ChEBI" id="CHEBI:58349"/>
        <dbReference type="ChEBI" id="CHEBI:86131"/>
    </reaction>
</comment>
<feature type="transmembrane region" description="Helical" evidence="33">
    <location>
        <begin position="383"/>
        <end position="402"/>
    </location>
</feature>
<evidence type="ECO:0000256" key="8">
    <source>
        <dbReference type="ARBA" id="ARBA00022516"/>
    </source>
</evidence>
<evidence type="ECO:0000256" key="14">
    <source>
        <dbReference type="ARBA" id="ARBA00022955"/>
    </source>
</evidence>
<evidence type="ECO:0000256" key="7">
    <source>
        <dbReference type="ARBA" id="ARBA00022490"/>
    </source>
</evidence>
<feature type="transmembrane region" description="Helical" evidence="33">
    <location>
        <begin position="518"/>
        <end position="539"/>
    </location>
</feature>
<dbReference type="Ensembl" id="ENSHHUT00000076778.1">
    <property type="protein sequence ID" value="ENSHHUP00000074336.1"/>
    <property type="gene ID" value="ENSHHUG00000043581.1"/>
</dbReference>
<feature type="transmembrane region" description="Helical" evidence="33">
    <location>
        <begin position="480"/>
        <end position="497"/>
    </location>
</feature>
<comment type="similarity">
    <text evidence="4 33">Belongs to the ERG4/ERG24 family.</text>
</comment>
<dbReference type="Pfam" id="PF09465">
    <property type="entry name" value="LBR_tudor"/>
    <property type="match status" value="1"/>
</dbReference>
<evidence type="ECO:0000256" key="6">
    <source>
        <dbReference type="ARBA" id="ARBA00017801"/>
    </source>
</evidence>
<feature type="compositionally biased region" description="Basic and acidic residues" evidence="34">
    <location>
        <begin position="131"/>
        <end position="161"/>
    </location>
</feature>
<evidence type="ECO:0000256" key="2">
    <source>
        <dbReference type="ARBA" id="ARBA00004496"/>
    </source>
</evidence>
<evidence type="ECO:0000256" key="27">
    <source>
        <dbReference type="ARBA" id="ARBA00030798"/>
    </source>
</evidence>
<dbReference type="InterPro" id="IPR002999">
    <property type="entry name" value="Tudor"/>
</dbReference>
<evidence type="ECO:0000256" key="12">
    <source>
        <dbReference type="ARBA" id="ARBA00022778"/>
    </source>
</evidence>
<evidence type="ECO:0000256" key="19">
    <source>
        <dbReference type="ARBA" id="ARBA00023125"/>
    </source>
</evidence>
<dbReference type="InterPro" id="IPR019023">
    <property type="entry name" value="Lamin-B_rcpt_of_tudor"/>
</dbReference>
<dbReference type="FunFam" id="1.20.120.1630:FF:000001">
    <property type="entry name" value="delta(14)-sterol reductase isoform X1"/>
    <property type="match status" value="1"/>
</dbReference>
<evidence type="ECO:0000256" key="16">
    <source>
        <dbReference type="ARBA" id="ARBA00023002"/>
    </source>
</evidence>
<evidence type="ECO:0000256" key="9">
    <source>
        <dbReference type="ARBA" id="ARBA00022548"/>
    </source>
</evidence>
<evidence type="ECO:0000256" key="26">
    <source>
        <dbReference type="ARBA" id="ARBA00030165"/>
    </source>
</evidence>
<evidence type="ECO:0000256" key="17">
    <source>
        <dbReference type="ARBA" id="ARBA00023011"/>
    </source>
</evidence>
<evidence type="ECO:0000256" key="30">
    <source>
        <dbReference type="ARBA" id="ARBA00048100"/>
    </source>
</evidence>
<keyword evidence="19" id="KW-0238">DNA-binding</keyword>
<evidence type="ECO:0000256" key="10">
    <source>
        <dbReference type="ARBA" id="ARBA00022553"/>
    </source>
</evidence>
<dbReference type="PANTHER" id="PTHR21257">
    <property type="entry name" value="DELTA(14)-STEROL REDUCTASE"/>
    <property type="match status" value="1"/>
</dbReference>
<evidence type="ECO:0000259" key="35">
    <source>
        <dbReference type="SMART" id="SM00333"/>
    </source>
</evidence>
<evidence type="ECO:0000256" key="23">
    <source>
        <dbReference type="ARBA" id="ARBA00023221"/>
    </source>
</evidence>
<keyword evidence="10" id="KW-0597">Phosphoprotein</keyword>
<dbReference type="SUPFAM" id="SSF63748">
    <property type="entry name" value="Tudor/PWWP/MBT"/>
    <property type="match status" value="1"/>
</dbReference>
<dbReference type="Gene3D" id="2.30.30.140">
    <property type="match status" value="1"/>
</dbReference>
<dbReference type="UniPathway" id="UPA00063"/>
<evidence type="ECO:0000313" key="37">
    <source>
        <dbReference type="Proteomes" id="UP000314982"/>
    </source>
</evidence>
<evidence type="ECO:0000313" key="36">
    <source>
        <dbReference type="Ensembl" id="ENSHHUP00000074336.1"/>
    </source>
</evidence>
<keyword evidence="21 33" id="KW-1207">Sterol metabolism</keyword>
<dbReference type="GO" id="GO:0050613">
    <property type="term" value="F:Delta14-sterol reductase activity"/>
    <property type="evidence" value="ECO:0007669"/>
    <property type="project" value="UniProtKB-EC"/>
</dbReference>
<evidence type="ECO:0000256" key="1">
    <source>
        <dbReference type="ARBA" id="ARBA00004473"/>
    </source>
</evidence>
<keyword evidence="11 33" id="KW-0812">Transmembrane</keyword>
<evidence type="ECO:0000256" key="4">
    <source>
        <dbReference type="ARBA" id="ARBA00005402"/>
    </source>
</evidence>
<feature type="compositionally biased region" description="Basic and acidic residues" evidence="34">
    <location>
        <begin position="169"/>
        <end position="190"/>
    </location>
</feature>
<evidence type="ECO:0000256" key="13">
    <source>
        <dbReference type="ARBA" id="ARBA00022824"/>
    </source>
</evidence>
<keyword evidence="18 33" id="KW-0443">Lipid metabolism</keyword>
<evidence type="ECO:0000256" key="31">
    <source>
        <dbReference type="ARBA" id="ARBA00048712"/>
    </source>
</evidence>